<dbReference type="Proteomes" id="UP001243989">
    <property type="component" value="Unassembled WGS sequence"/>
</dbReference>
<protein>
    <submittedName>
        <fullName evidence="6">Uncharacterized protein</fullName>
    </submittedName>
</protein>
<accession>A0AAJ0EEF0</accession>
<keyword evidence="3" id="KW-0119">Carbohydrate metabolism</keyword>
<dbReference type="GeneID" id="85477559"/>
<feature type="transmembrane region" description="Helical" evidence="5">
    <location>
        <begin position="18"/>
        <end position="34"/>
    </location>
</feature>
<reference evidence="6" key="1">
    <citation type="submission" date="2021-06" db="EMBL/GenBank/DDBJ databases">
        <title>Comparative genomics, transcriptomics and evolutionary studies reveal genomic signatures of adaptation to plant cell wall in hemibiotrophic fungi.</title>
        <authorList>
            <consortium name="DOE Joint Genome Institute"/>
            <person name="Baroncelli R."/>
            <person name="Diaz J.F."/>
            <person name="Benocci T."/>
            <person name="Peng M."/>
            <person name="Battaglia E."/>
            <person name="Haridas S."/>
            <person name="Andreopoulos W."/>
            <person name="Labutti K."/>
            <person name="Pangilinan J."/>
            <person name="Floch G.L."/>
            <person name="Makela M.R."/>
            <person name="Henrissat B."/>
            <person name="Grigoriev I.V."/>
            <person name="Crouch J.A."/>
            <person name="De Vries R.P."/>
            <person name="Sukno S.A."/>
            <person name="Thon M.R."/>
        </authorList>
    </citation>
    <scope>NUCLEOTIDE SEQUENCE</scope>
    <source>
        <strain evidence="6">CBS 102054</strain>
    </source>
</reference>
<gene>
    <name evidence="6" type="ORF">BDP81DRAFT_451954</name>
</gene>
<keyword evidence="5" id="KW-0812">Transmembrane</keyword>
<name>A0AAJ0EEF0_9PEZI</name>
<keyword evidence="2" id="KW-0294">Fucose metabolism</keyword>
<keyword evidence="5" id="KW-0472">Membrane</keyword>
<dbReference type="GO" id="GO:0006004">
    <property type="term" value="P:fucose metabolic process"/>
    <property type="evidence" value="ECO:0007669"/>
    <property type="project" value="UniProtKB-KW"/>
</dbReference>
<dbReference type="GO" id="GO:0016740">
    <property type="term" value="F:transferase activity"/>
    <property type="evidence" value="ECO:0007669"/>
    <property type="project" value="UniProtKB-KW"/>
</dbReference>
<feature type="region of interest" description="Disordered" evidence="4">
    <location>
        <begin position="476"/>
        <end position="504"/>
    </location>
</feature>
<sequence>MSIIGGYPARRFSRARRLINAAGVSVFFLFLWMFREQLGLDRVGMDSSLPWIPRLSHQGIFDFEPINSDVIRAICDKTEWDSGKAMQVVFTCDNNVGGIGNIRNSILNCVRYTMLAGGSLVMPRIFKRSDSDISHIRTGRRQEMEYLFDRQHFIDSLHLSCPQLRLYNDTDEVYESLGPARTWSLGLFPESLVDEEQIASTGIEHPEKWQSQLHKWLDDIKNTTDTAPTGRPTEGPMMVDLGRSYLTYPINSDGEVFATTFGTILEFRADVQQLATATILSINRHFFGAHLFTEKEALDSWNPVDPMREWSEYSKQTDAFFDQASRWGLSVMYVASGNDTQVAMLEADAVPRGVRVVTKHDLLTGKNRKRLDALTWDQKGTIDFLVMLGAAQFGGVGPSSFAWNVALKRHLFITKEISKEKDAFLKGPQMFSDDLSQIYGVPGKYPELTKLLDARGSLSWQRLLVLPITLLRRPSPDAKTNAQMETIPDPQDLPPDPRLPDEQPRYSRDNIIASLTSFYQSLPHVDPSLVRHAPSGGWPEITPEALAATGMRNCNERVVDLIGHLPYIDGNPLWITPETFPINYRTAVSLIPAVGVFKPKWLHALSHDLQSFEGFPPWVIPLTMSVNRDGDIWLLDTMDGTVTKYIITGPVYPEPVGRYGEGDPRIWRETLCDDITLPLKAWLEGILDKFKAFEYFGLPRHDDPGVLSKGHWSEEIKEIKEILVQNGWPEDYNSAGGRNKLVEWVKKADI</sequence>
<proteinExistence type="predicted"/>
<dbReference type="AlphaFoldDB" id="A0AAJ0EEF0"/>
<evidence type="ECO:0000313" key="7">
    <source>
        <dbReference type="Proteomes" id="UP001243989"/>
    </source>
</evidence>
<keyword evidence="1" id="KW-0808">Transferase</keyword>
<keyword evidence="5" id="KW-1133">Transmembrane helix</keyword>
<dbReference type="Pfam" id="PF10250">
    <property type="entry name" value="O-FucT"/>
    <property type="match status" value="1"/>
</dbReference>
<evidence type="ECO:0000313" key="6">
    <source>
        <dbReference type="EMBL" id="KAK1634016.1"/>
    </source>
</evidence>
<dbReference type="CDD" id="cd11296">
    <property type="entry name" value="O-FucT_like"/>
    <property type="match status" value="1"/>
</dbReference>
<organism evidence="6 7">
    <name type="scientific">Colletotrichum phormii</name>
    <dbReference type="NCBI Taxonomy" id="359342"/>
    <lineage>
        <taxon>Eukaryota</taxon>
        <taxon>Fungi</taxon>
        <taxon>Dikarya</taxon>
        <taxon>Ascomycota</taxon>
        <taxon>Pezizomycotina</taxon>
        <taxon>Sordariomycetes</taxon>
        <taxon>Hypocreomycetidae</taxon>
        <taxon>Glomerellales</taxon>
        <taxon>Glomerellaceae</taxon>
        <taxon>Colletotrichum</taxon>
        <taxon>Colletotrichum acutatum species complex</taxon>
    </lineage>
</organism>
<evidence type="ECO:0000256" key="2">
    <source>
        <dbReference type="ARBA" id="ARBA00023253"/>
    </source>
</evidence>
<evidence type="ECO:0000256" key="1">
    <source>
        <dbReference type="ARBA" id="ARBA00022679"/>
    </source>
</evidence>
<evidence type="ECO:0000256" key="5">
    <source>
        <dbReference type="SAM" id="Phobius"/>
    </source>
</evidence>
<dbReference type="EMBL" id="JAHMHQ010000016">
    <property type="protein sequence ID" value="KAK1634016.1"/>
    <property type="molecule type" value="Genomic_DNA"/>
</dbReference>
<dbReference type="RefSeq" id="XP_060442623.1">
    <property type="nucleotide sequence ID" value="XM_060592697.1"/>
</dbReference>
<keyword evidence="7" id="KW-1185">Reference proteome</keyword>
<evidence type="ECO:0000256" key="4">
    <source>
        <dbReference type="SAM" id="MobiDB-lite"/>
    </source>
</evidence>
<comment type="caution">
    <text evidence="6">The sequence shown here is derived from an EMBL/GenBank/DDBJ whole genome shotgun (WGS) entry which is preliminary data.</text>
</comment>
<evidence type="ECO:0000256" key="3">
    <source>
        <dbReference type="ARBA" id="ARBA00023277"/>
    </source>
</evidence>
<dbReference type="InterPro" id="IPR019378">
    <property type="entry name" value="GDP-Fuc_O-FucTrfase"/>
</dbReference>